<evidence type="ECO:0000256" key="1">
    <source>
        <dbReference type="ARBA" id="ARBA00006096"/>
    </source>
</evidence>
<dbReference type="SUPFAM" id="SSF56601">
    <property type="entry name" value="beta-lactamase/transpeptidase-like"/>
    <property type="match status" value="1"/>
</dbReference>
<dbReference type="Proteomes" id="UP000278962">
    <property type="component" value="Unassembled WGS sequence"/>
</dbReference>
<keyword evidence="4" id="KW-0645">Protease</keyword>
<evidence type="ECO:0000313" key="5">
    <source>
        <dbReference type="Proteomes" id="UP000278962"/>
    </source>
</evidence>
<dbReference type="EMBL" id="RBIL01000001">
    <property type="protein sequence ID" value="RKQ93567.1"/>
    <property type="molecule type" value="Genomic_DNA"/>
</dbReference>
<accession>A0A660LEN2</accession>
<dbReference type="Gene3D" id="3.40.710.10">
    <property type="entry name" value="DD-peptidase/beta-lactamase superfamily"/>
    <property type="match status" value="2"/>
</dbReference>
<reference evidence="4 5" key="1">
    <citation type="submission" date="2018-10" db="EMBL/GenBank/DDBJ databases">
        <title>Genomic Encyclopedia of Archaeal and Bacterial Type Strains, Phase II (KMG-II): from individual species to whole genera.</title>
        <authorList>
            <person name="Goeker M."/>
        </authorList>
    </citation>
    <scope>NUCLEOTIDE SEQUENCE [LARGE SCALE GENOMIC DNA]</scope>
    <source>
        <strain evidence="4 5">DSM 14954</strain>
    </source>
</reference>
<evidence type="ECO:0000313" key="4">
    <source>
        <dbReference type="EMBL" id="RKQ93567.1"/>
    </source>
</evidence>
<dbReference type="PANTHER" id="PTHR30023">
    <property type="entry name" value="D-ALANYL-D-ALANINE CARBOXYPEPTIDASE"/>
    <property type="match status" value="1"/>
</dbReference>
<feature type="signal peptide" evidence="3">
    <location>
        <begin position="1"/>
        <end position="21"/>
    </location>
</feature>
<dbReference type="GO" id="GO:0004185">
    <property type="term" value="F:serine-type carboxypeptidase activity"/>
    <property type="evidence" value="ECO:0007669"/>
    <property type="project" value="InterPro"/>
</dbReference>
<dbReference type="Pfam" id="PF02113">
    <property type="entry name" value="Peptidase_S13"/>
    <property type="match status" value="2"/>
</dbReference>
<gene>
    <name evidence="4" type="ORF">C8N24_3436</name>
</gene>
<dbReference type="AlphaFoldDB" id="A0A660LEN2"/>
<keyword evidence="5" id="KW-1185">Reference proteome</keyword>
<dbReference type="PRINTS" id="PR00922">
    <property type="entry name" value="DADACBPTASE3"/>
</dbReference>
<name>A0A660LEN2_9ACTN</name>
<dbReference type="GO" id="GO:0006508">
    <property type="term" value="P:proteolysis"/>
    <property type="evidence" value="ECO:0007669"/>
    <property type="project" value="InterPro"/>
</dbReference>
<keyword evidence="2" id="KW-0378">Hydrolase</keyword>
<sequence>MARLTVLLALIVAILAAPAQAATLAETKRALAREMARAGAYSGAYVVDLGTGQELYASKPDAKRMPASVEKLYTSATAMLLYGPDATLTTSVLANALPDETGTIIGNVVLRGGGDPTFGTTAAADLAKTLADGGLKQITGRVVGDESAFDAFRGPPSSRFQTSSDVGPLSALAFNHGRTGQSRPYWQTSPARFAADAFEKALERRGVKIKGAARSGLATEGMTPFNEHVSPSIATITRQMNQPSDNFIAEMLIKGIGAQFGGEGSTAAGGKVMAQTLGQFGIRPKIDDGSGLSRQNRTSPREVVQLLSGMAQSEHAEAFDASLAVIGRNGTVSSRMRGTAAQDNCHAKTGTLRDVSALAGYCTTTGGERVAFAFMMNRVWPASARALQDRMTAALARYDA</sequence>
<organism evidence="4 5">
    <name type="scientific">Solirubrobacter pauli</name>
    <dbReference type="NCBI Taxonomy" id="166793"/>
    <lineage>
        <taxon>Bacteria</taxon>
        <taxon>Bacillati</taxon>
        <taxon>Actinomycetota</taxon>
        <taxon>Thermoleophilia</taxon>
        <taxon>Solirubrobacterales</taxon>
        <taxon>Solirubrobacteraceae</taxon>
        <taxon>Solirubrobacter</taxon>
    </lineage>
</organism>
<protein>
    <submittedName>
        <fullName evidence="4">D-alanyl-D-alanine carboxypeptidase/D-alanyl-D-alanine-endopeptidase (Penicillin-binding protein 4)</fullName>
    </submittedName>
</protein>
<dbReference type="NCBIfam" id="TIGR00666">
    <property type="entry name" value="PBP4"/>
    <property type="match status" value="1"/>
</dbReference>
<proteinExistence type="inferred from homology"/>
<dbReference type="InterPro" id="IPR012338">
    <property type="entry name" value="Beta-lactam/transpept-like"/>
</dbReference>
<keyword evidence="3" id="KW-0732">Signal</keyword>
<evidence type="ECO:0000256" key="3">
    <source>
        <dbReference type="SAM" id="SignalP"/>
    </source>
</evidence>
<comment type="caution">
    <text evidence="4">The sequence shown here is derived from an EMBL/GenBank/DDBJ whole genome shotgun (WGS) entry which is preliminary data.</text>
</comment>
<dbReference type="GO" id="GO:0000270">
    <property type="term" value="P:peptidoglycan metabolic process"/>
    <property type="evidence" value="ECO:0007669"/>
    <property type="project" value="TreeGrafter"/>
</dbReference>
<dbReference type="Gene3D" id="3.50.80.20">
    <property type="entry name" value="D-Ala-D-Ala carboxypeptidase C, peptidase S13"/>
    <property type="match status" value="1"/>
</dbReference>
<dbReference type="RefSeq" id="WP_170179152.1">
    <property type="nucleotide sequence ID" value="NZ_RBIL01000001.1"/>
</dbReference>
<dbReference type="PANTHER" id="PTHR30023:SF0">
    <property type="entry name" value="PENICILLIN-SENSITIVE CARBOXYPEPTIDASE A"/>
    <property type="match status" value="1"/>
</dbReference>
<feature type="chain" id="PRO_5024825242" evidence="3">
    <location>
        <begin position="22"/>
        <end position="400"/>
    </location>
</feature>
<dbReference type="InterPro" id="IPR000667">
    <property type="entry name" value="Peptidase_S13"/>
</dbReference>
<comment type="similarity">
    <text evidence="1">Belongs to the peptidase S13 family.</text>
</comment>
<keyword evidence="4" id="KW-0121">Carboxypeptidase</keyword>
<evidence type="ECO:0000256" key="2">
    <source>
        <dbReference type="ARBA" id="ARBA00022801"/>
    </source>
</evidence>